<dbReference type="EMBL" id="CSTD01000003">
    <property type="protein sequence ID" value="CPR11681.1"/>
    <property type="molecule type" value="Genomic_DNA"/>
</dbReference>
<evidence type="ECO:0000313" key="2">
    <source>
        <dbReference type="Proteomes" id="UP000198875"/>
    </source>
</evidence>
<reference evidence="1 2" key="1">
    <citation type="submission" date="2015-03" db="EMBL/GenBank/DDBJ databases">
        <authorList>
            <person name="Murphy D."/>
        </authorList>
    </citation>
    <scope>NUCLEOTIDE SEQUENCE [LARGE SCALE GENOMIC DNA]</scope>
    <source>
        <strain evidence="1 2">DSM 44277</strain>
    </source>
</reference>
<protein>
    <submittedName>
        <fullName evidence="1">Uncharacterized protein</fullName>
    </submittedName>
</protein>
<dbReference type="RefSeq" id="WP_085179403.1">
    <property type="nucleotide sequence ID" value="NZ_CSTD01000003.1"/>
</dbReference>
<dbReference type="Proteomes" id="UP000198875">
    <property type="component" value="Unassembled WGS sequence"/>
</dbReference>
<organism evidence="1 2">
    <name type="scientific">Mycobacterium bohemicum DSM 44277</name>
    <dbReference type="NCBI Taxonomy" id="1236609"/>
    <lineage>
        <taxon>Bacteria</taxon>
        <taxon>Bacillati</taxon>
        <taxon>Actinomycetota</taxon>
        <taxon>Actinomycetes</taxon>
        <taxon>Mycobacteriales</taxon>
        <taxon>Mycobacteriaceae</taxon>
        <taxon>Mycobacterium</taxon>
    </lineage>
</organism>
<gene>
    <name evidence="1" type="ORF">BN971_02969</name>
</gene>
<name>A0A0U0W8Z4_MYCBE</name>
<accession>A0A0U0W8Z4</accession>
<proteinExistence type="predicted"/>
<sequence>MTRRAAMRVGDGVRKRGDLARLIRAMRSAARTGVLISLSALIRAAVAARLDGLFACISQTLRTRRRPAGY</sequence>
<dbReference type="AlphaFoldDB" id="A0A0U0W8Z4"/>
<evidence type="ECO:0000313" key="1">
    <source>
        <dbReference type="EMBL" id="CPR11681.1"/>
    </source>
</evidence>